<protein>
    <submittedName>
        <fullName evidence="3">Uncharacterized protein</fullName>
    </submittedName>
</protein>
<feature type="non-terminal residue" evidence="3">
    <location>
        <position position="234"/>
    </location>
</feature>
<reference evidence="3" key="1">
    <citation type="journal article" date="2023" name="IScience">
        <title>Live-bearing cockroach genome reveals convergent evolutionary mechanisms linked to viviparity in insects and beyond.</title>
        <authorList>
            <person name="Fouks B."/>
            <person name="Harrison M.C."/>
            <person name="Mikhailova A.A."/>
            <person name="Marchal E."/>
            <person name="English S."/>
            <person name="Carruthers M."/>
            <person name="Jennings E.C."/>
            <person name="Chiamaka E.L."/>
            <person name="Frigard R.A."/>
            <person name="Pippel M."/>
            <person name="Attardo G.M."/>
            <person name="Benoit J.B."/>
            <person name="Bornberg-Bauer E."/>
            <person name="Tobe S.S."/>
        </authorList>
    </citation>
    <scope>NUCLEOTIDE SEQUENCE</scope>
    <source>
        <strain evidence="3">Stay&amp;Tobe</strain>
    </source>
</reference>
<dbReference type="AlphaFoldDB" id="A0AAD7ZVK2"/>
<evidence type="ECO:0000313" key="3">
    <source>
        <dbReference type="EMBL" id="KAJ9586967.1"/>
    </source>
</evidence>
<keyword evidence="2" id="KW-1133">Transmembrane helix</keyword>
<keyword evidence="4" id="KW-1185">Reference proteome</keyword>
<accession>A0AAD7ZVK2</accession>
<reference evidence="3" key="2">
    <citation type="submission" date="2023-05" db="EMBL/GenBank/DDBJ databases">
        <authorList>
            <person name="Fouks B."/>
        </authorList>
    </citation>
    <scope>NUCLEOTIDE SEQUENCE</scope>
    <source>
        <strain evidence="3">Stay&amp;Tobe</strain>
        <tissue evidence="3">Testes</tissue>
    </source>
</reference>
<feature type="transmembrane region" description="Helical" evidence="2">
    <location>
        <begin position="178"/>
        <end position="197"/>
    </location>
</feature>
<name>A0AAD7ZVK2_DIPPU</name>
<organism evidence="3 4">
    <name type="scientific">Diploptera punctata</name>
    <name type="common">Pacific beetle cockroach</name>
    <dbReference type="NCBI Taxonomy" id="6984"/>
    <lineage>
        <taxon>Eukaryota</taxon>
        <taxon>Metazoa</taxon>
        <taxon>Ecdysozoa</taxon>
        <taxon>Arthropoda</taxon>
        <taxon>Hexapoda</taxon>
        <taxon>Insecta</taxon>
        <taxon>Pterygota</taxon>
        <taxon>Neoptera</taxon>
        <taxon>Polyneoptera</taxon>
        <taxon>Dictyoptera</taxon>
        <taxon>Blattodea</taxon>
        <taxon>Blaberoidea</taxon>
        <taxon>Blaberidae</taxon>
        <taxon>Diplopterinae</taxon>
        <taxon>Diploptera</taxon>
    </lineage>
</organism>
<evidence type="ECO:0000313" key="4">
    <source>
        <dbReference type="Proteomes" id="UP001233999"/>
    </source>
</evidence>
<gene>
    <name evidence="3" type="ORF">L9F63_019458</name>
</gene>
<evidence type="ECO:0000256" key="1">
    <source>
        <dbReference type="SAM" id="MobiDB-lite"/>
    </source>
</evidence>
<feature type="region of interest" description="Disordered" evidence="1">
    <location>
        <begin position="32"/>
        <end position="51"/>
    </location>
</feature>
<dbReference type="EMBL" id="JASPKZ010006821">
    <property type="protein sequence ID" value="KAJ9586967.1"/>
    <property type="molecule type" value="Genomic_DNA"/>
</dbReference>
<sequence>VRWNGRKQFWSLRQSPMCLRKSSTICRKQMRAHSFPKQATPPRQVQPHQSERGVRVAQKSVCYASMFCRFPSFLPFLGNTFLDNPSDVSSVSSEFKANPRHLCVLFVNWITQILPPVSPRLRKDRGGHGHGTHMCRELKENGSHCHKWYIMPVRFGRRELEEDVEEKYHNIILASFKAVQMILGISSMAVHIVLIKYRLSHHVVIFCGTYFGFTIVSAGLLYEYLIGDRNPNNL</sequence>
<keyword evidence="2" id="KW-0472">Membrane</keyword>
<dbReference type="Proteomes" id="UP001233999">
    <property type="component" value="Unassembled WGS sequence"/>
</dbReference>
<proteinExistence type="predicted"/>
<comment type="caution">
    <text evidence="3">The sequence shown here is derived from an EMBL/GenBank/DDBJ whole genome shotgun (WGS) entry which is preliminary data.</text>
</comment>
<evidence type="ECO:0000256" key="2">
    <source>
        <dbReference type="SAM" id="Phobius"/>
    </source>
</evidence>
<feature type="transmembrane region" description="Helical" evidence="2">
    <location>
        <begin position="203"/>
        <end position="225"/>
    </location>
</feature>
<keyword evidence="2" id="KW-0812">Transmembrane</keyword>
<feature type="non-terminal residue" evidence="3">
    <location>
        <position position="1"/>
    </location>
</feature>